<dbReference type="InterPro" id="IPR035243">
    <property type="entry name" value="TamA_POTRA_Dom_1"/>
</dbReference>
<dbReference type="GO" id="GO:0009279">
    <property type="term" value="C:cell outer membrane"/>
    <property type="evidence" value="ECO:0007669"/>
    <property type="project" value="UniProtKB-SubCell"/>
</dbReference>
<evidence type="ECO:0000259" key="12">
    <source>
        <dbReference type="Pfam" id="PF07244"/>
    </source>
</evidence>
<dbReference type="Gene3D" id="3.10.20.310">
    <property type="entry name" value="membrane protein fhac"/>
    <property type="match status" value="3"/>
</dbReference>
<keyword evidence="7" id="KW-0472">Membrane</keyword>
<evidence type="ECO:0000256" key="8">
    <source>
        <dbReference type="ARBA" id="ARBA00023237"/>
    </source>
</evidence>
<dbReference type="PANTHER" id="PTHR12815:SF47">
    <property type="entry name" value="TRANSLOCATION AND ASSEMBLY MODULE SUBUNIT TAMA"/>
    <property type="match status" value="1"/>
</dbReference>
<dbReference type="KEGG" id="orb:IPMB12_04250"/>
<evidence type="ECO:0000256" key="9">
    <source>
        <dbReference type="ARBA" id="ARBA00033063"/>
    </source>
</evidence>
<evidence type="ECO:0000256" key="10">
    <source>
        <dbReference type="ARBA" id="ARBA00093548"/>
    </source>
</evidence>
<evidence type="ECO:0000259" key="13">
    <source>
        <dbReference type="Pfam" id="PF17243"/>
    </source>
</evidence>
<keyword evidence="8" id="KW-0998">Cell outer membrane</keyword>
<comment type="subunit">
    <text evidence="10">Interacts with TamB to form the translocation and assembly module (TAM).</text>
</comment>
<evidence type="ECO:0000256" key="4">
    <source>
        <dbReference type="ARBA" id="ARBA00022452"/>
    </source>
</evidence>
<protein>
    <recommendedName>
        <fullName evidence="3">Translocation and assembly module subunit TamA</fullName>
    </recommendedName>
    <alternativeName>
        <fullName evidence="9">Autotransporter assembly factor TamA</fullName>
    </alternativeName>
</protein>
<dbReference type="InterPro" id="IPR000184">
    <property type="entry name" value="Bac_surfAg_D15"/>
</dbReference>
<evidence type="ECO:0000256" key="7">
    <source>
        <dbReference type="ARBA" id="ARBA00023136"/>
    </source>
</evidence>
<dbReference type="GO" id="GO:0097347">
    <property type="term" value="C:TAM protein secretion complex"/>
    <property type="evidence" value="ECO:0007669"/>
    <property type="project" value="TreeGrafter"/>
</dbReference>
<dbReference type="Pfam" id="PF17243">
    <property type="entry name" value="POTRA_TamA_1"/>
    <property type="match status" value="1"/>
</dbReference>
<dbReference type="InParanoid" id="A0A6G9IEZ4"/>
<dbReference type="Pfam" id="PF07244">
    <property type="entry name" value="POTRA"/>
    <property type="match status" value="1"/>
</dbReference>
<keyword evidence="6" id="KW-0732">Signal</keyword>
<feature type="domain" description="TamA POTRA" evidence="13">
    <location>
        <begin position="3"/>
        <end position="79"/>
    </location>
</feature>
<keyword evidence="5" id="KW-0812">Transmembrane</keyword>
<evidence type="ECO:0000256" key="2">
    <source>
        <dbReference type="ARBA" id="ARBA00010248"/>
    </source>
</evidence>
<name>A0A6G9IEZ4_9GAMM</name>
<organism evidence="14 15">
    <name type="scientific">Zophobihabitans entericus</name>
    <dbReference type="NCBI Taxonomy" id="1635327"/>
    <lineage>
        <taxon>Bacteria</taxon>
        <taxon>Pseudomonadati</taxon>
        <taxon>Pseudomonadota</taxon>
        <taxon>Gammaproteobacteria</taxon>
        <taxon>Orbales</taxon>
        <taxon>Orbaceae</taxon>
        <taxon>Zophobihabitans</taxon>
    </lineage>
</organism>
<dbReference type="FunCoup" id="A0A6G9IEZ4">
    <property type="interactions" value="89"/>
</dbReference>
<evidence type="ECO:0000313" key="15">
    <source>
        <dbReference type="Proteomes" id="UP000501168"/>
    </source>
</evidence>
<keyword evidence="4" id="KW-1134">Transmembrane beta strand</keyword>
<dbReference type="Pfam" id="PF01103">
    <property type="entry name" value="Omp85"/>
    <property type="match status" value="1"/>
</dbReference>
<dbReference type="PANTHER" id="PTHR12815">
    <property type="entry name" value="SORTING AND ASSEMBLY MACHINERY SAMM50 PROTEIN FAMILY MEMBER"/>
    <property type="match status" value="1"/>
</dbReference>
<feature type="domain" description="Bacterial surface antigen (D15)" evidence="11">
    <location>
        <begin position="248"/>
        <end position="553"/>
    </location>
</feature>
<dbReference type="AlphaFoldDB" id="A0A6G9IEZ4"/>
<dbReference type="FunFam" id="3.10.20.310:FF:000008">
    <property type="entry name" value="Outer membrane protein, OMP85 family"/>
    <property type="match status" value="1"/>
</dbReference>
<comment type="similarity">
    <text evidence="2">Belongs to the TamA family.</text>
</comment>
<evidence type="ECO:0000256" key="6">
    <source>
        <dbReference type="ARBA" id="ARBA00022729"/>
    </source>
</evidence>
<keyword evidence="15" id="KW-1185">Reference proteome</keyword>
<gene>
    <name evidence="14" type="ORF">IPMB12_04250</name>
</gene>
<feature type="domain" description="POTRA" evidence="12">
    <location>
        <begin position="169"/>
        <end position="237"/>
    </location>
</feature>
<evidence type="ECO:0000256" key="3">
    <source>
        <dbReference type="ARBA" id="ARBA00015419"/>
    </source>
</evidence>
<sequence length="556" mass="63214">MKLRVEGLSGELEDNVEARLSIIEPDSIEDTPQFRRYVEAEIKKALRALGYYSPTFSYKTRDSRNGLSSKQVFEVHVDPGRPILIERVSVNITGEGQNDRDYTQLLRNQTPSVGDVLNHGTYDSFKRSLLNLALRKGYFDADLTRHQLAVSDKTYQGFWRLDMDTGERYRFGNVHFEETPIREEILRNIIPFTEGEYYTSDQLALFSRRLSATNWFSSVTTLPDFSHVGEDKTLPVNVVAIPRKTNLIDVGAGYSTGVGVRGKLNWTKPWINDSGHSFQSNLALSRVEPTITASYKMPLMKSPLEDYYLLQGGYKREDNNDTDSNSYTFGAFRYWDTFEGWQKAIGLNINYDRFTQADVSYNTFLFYPSVSFSRIRSNGGLLPMWGDSQRYSVEVGSKDLLSDVDFWSFKTQQVWIRSLYDTHRFVARVNFGFIETNEFERLPPSMRFFAGGDRSIRGYSYQSISPEDSKGKLTGASRLLTGSIEYQYNFSGAWWGAAFVDSGEAINSFDNHDFHTGGGIGIRWVSPIGPIKMDVATPLDHSSSSIHFYIGLGAEL</sequence>
<reference evidence="14 15" key="1">
    <citation type="submission" date="2020-03" db="EMBL/GenBank/DDBJ databases">
        <title>Complete genome sequence of Orbus sp. IPMB12 (BCRC 80908).</title>
        <authorList>
            <person name="Lo W.-S."/>
            <person name="Chang T.-H."/>
            <person name="Kuo C.-H."/>
        </authorList>
    </citation>
    <scope>NUCLEOTIDE SEQUENCE [LARGE SCALE GENOMIC DNA]</scope>
    <source>
        <strain evidence="14 15">IPMB12</strain>
    </source>
</reference>
<proteinExistence type="inferred from homology"/>
<evidence type="ECO:0000256" key="1">
    <source>
        <dbReference type="ARBA" id="ARBA00004442"/>
    </source>
</evidence>
<dbReference type="GO" id="GO:0009306">
    <property type="term" value="P:protein secretion"/>
    <property type="evidence" value="ECO:0007669"/>
    <property type="project" value="TreeGrafter"/>
</dbReference>
<dbReference type="EMBL" id="CP050253">
    <property type="protein sequence ID" value="QIQ22392.1"/>
    <property type="molecule type" value="Genomic_DNA"/>
</dbReference>
<comment type="subcellular location">
    <subcellularLocation>
        <location evidence="1">Cell outer membrane</location>
    </subcellularLocation>
</comment>
<dbReference type="Proteomes" id="UP000501168">
    <property type="component" value="Chromosome"/>
</dbReference>
<evidence type="ECO:0000259" key="11">
    <source>
        <dbReference type="Pfam" id="PF01103"/>
    </source>
</evidence>
<evidence type="ECO:0000256" key="5">
    <source>
        <dbReference type="ARBA" id="ARBA00022692"/>
    </source>
</evidence>
<dbReference type="InterPro" id="IPR010827">
    <property type="entry name" value="BamA/TamA_POTRA"/>
</dbReference>
<evidence type="ECO:0000313" key="14">
    <source>
        <dbReference type="EMBL" id="QIQ22392.1"/>
    </source>
</evidence>
<accession>A0A6G9IEZ4</accession>
<dbReference type="InterPro" id="IPR039910">
    <property type="entry name" value="D15-like"/>
</dbReference>
<dbReference type="Gene3D" id="2.40.160.50">
    <property type="entry name" value="membrane protein fhac: a member of the omp85/tpsb transporter family"/>
    <property type="match status" value="1"/>
</dbReference>